<gene>
    <name evidence="7" type="ORF">C8E00_103153</name>
</gene>
<accession>A0A4R7NQL5</accession>
<feature type="binding site" evidence="5">
    <location>
        <position position="283"/>
    </location>
    <ligand>
        <name>substrate</name>
    </ligand>
</feature>
<dbReference type="GO" id="GO:0008270">
    <property type="term" value="F:zinc ion binding"/>
    <property type="evidence" value="ECO:0007669"/>
    <property type="project" value="UniProtKB-UniRule"/>
</dbReference>
<evidence type="ECO:0000256" key="3">
    <source>
        <dbReference type="ARBA" id="ARBA00022833"/>
    </source>
</evidence>
<dbReference type="HAMAP" id="MF_01962">
    <property type="entry name" value="Adenine_deaminase"/>
    <property type="match status" value="1"/>
</dbReference>
<dbReference type="EMBL" id="SOBR01000003">
    <property type="protein sequence ID" value="TDU22791.1"/>
    <property type="molecule type" value="Genomic_DNA"/>
</dbReference>
<comment type="caution">
    <text evidence="7">The sequence shown here is derived from an EMBL/GenBank/DDBJ whole genome shotgun (WGS) entry which is preliminary data.</text>
</comment>
<dbReference type="AlphaFoldDB" id="A0A4R7NQL5"/>
<evidence type="ECO:0000256" key="1">
    <source>
        <dbReference type="ARBA" id="ARBA00022723"/>
    </source>
</evidence>
<comment type="cofactor">
    <cofactor evidence="5">
        <name>Zn(2+)</name>
        <dbReference type="ChEBI" id="CHEBI:29105"/>
    </cofactor>
    <text evidence="5">Binds 1 zinc ion per subunit.</text>
</comment>
<feature type="binding site" evidence="5">
    <location>
        <position position="23"/>
    </location>
    <ligand>
        <name>Zn(2+)</name>
        <dbReference type="ChEBI" id="CHEBI:29105"/>
        <note>catalytic</note>
    </ligand>
</feature>
<feature type="binding site" evidence="5">
    <location>
        <position position="282"/>
    </location>
    <ligand>
        <name>Zn(2+)</name>
        <dbReference type="ChEBI" id="CHEBI:29105"/>
        <note>catalytic</note>
    </ligand>
</feature>
<protein>
    <recommendedName>
        <fullName evidence="5">Adenine deaminase</fullName>
        <shortName evidence="5">ADE</shortName>
        <ecNumber evidence="5">3.5.4.2</ecNumber>
    </recommendedName>
    <alternativeName>
        <fullName evidence="5">Adenine aminohydrolase</fullName>
        <shortName evidence="5">AAH</shortName>
    </alternativeName>
</protein>
<dbReference type="NCBIfam" id="NF006850">
    <property type="entry name" value="PRK09358.1-6"/>
    <property type="match status" value="1"/>
</dbReference>
<dbReference type="GO" id="GO:0005829">
    <property type="term" value="C:cytosol"/>
    <property type="evidence" value="ECO:0007669"/>
    <property type="project" value="TreeGrafter"/>
</dbReference>
<dbReference type="PANTHER" id="PTHR43114">
    <property type="entry name" value="ADENINE DEAMINASE"/>
    <property type="match status" value="1"/>
</dbReference>
<comment type="function">
    <text evidence="5">Catalyzes the hydrolytic deamination of adenine to hypoxanthine. Plays an important role in the purine salvage pathway and in nitrogen catabolism.</text>
</comment>
<keyword evidence="1 5" id="KW-0479">Metal-binding</keyword>
<feature type="binding site" evidence="5">
    <location>
        <position position="21"/>
    </location>
    <ligand>
        <name>Zn(2+)</name>
        <dbReference type="ChEBI" id="CHEBI:29105"/>
        <note>catalytic</note>
    </ligand>
</feature>
<dbReference type="GO" id="GO:0000034">
    <property type="term" value="F:adenine deaminase activity"/>
    <property type="evidence" value="ECO:0007669"/>
    <property type="project" value="UniProtKB-UniRule"/>
</dbReference>
<feature type="active site" description="Proton donor" evidence="5">
    <location>
        <position position="204"/>
    </location>
</feature>
<reference evidence="7 8" key="1">
    <citation type="submission" date="2019-03" db="EMBL/GenBank/DDBJ databases">
        <title>Genomic Encyclopedia of Type Strains, Phase IV (KMG-IV): sequencing the most valuable type-strain genomes for metagenomic binning, comparative biology and taxonomic classification.</title>
        <authorList>
            <person name="Goeker M."/>
        </authorList>
    </citation>
    <scope>NUCLEOTIDE SEQUENCE [LARGE SCALE GENOMIC DNA]</scope>
    <source>
        <strain evidence="7 8">DSM 6770</strain>
    </source>
</reference>
<dbReference type="EC" id="3.5.4.2" evidence="5"/>
<organism evidence="7 8">
    <name type="scientific">Chromohalobacter marismortui</name>
    <dbReference type="NCBI Taxonomy" id="42055"/>
    <lineage>
        <taxon>Bacteria</taxon>
        <taxon>Pseudomonadati</taxon>
        <taxon>Pseudomonadota</taxon>
        <taxon>Gammaproteobacteria</taxon>
        <taxon>Oceanospirillales</taxon>
        <taxon>Halomonadaceae</taxon>
        <taxon>Chromohalobacter</taxon>
    </lineage>
</organism>
<evidence type="ECO:0000256" key="5">
    <source>
        <dbReference type="HAMAP-Rule" id="MF_01962"/>
    </source>
</evidence>
<dbReference type="Gene3D" id="3.20.20.140">
    <property type="entry name" value="Metal-dependent hydrolases"/>
    <property type="match status" value="1"/>
</dbReference>
<sequence length="341" mass="37779">MTTRDTEMTTWLRGLPKAELHLHIEGTLEPELMFALAERNGVTLPYDSVAAVRAAYDFDDLPSFLDLYYQGMGVLHTREDFFDLAMAYFARAQEDGVAHVELSFDPQAHLVRGVPLEVPFEGLLAACREAESRYDISSALIMSFLRDRDPAEALEVFEQAAPWHASIDAVGLDSAERDHPPGRFAEVFERARALGIPGVAHAGEEGPAAYIREAWEALEVCRIDHGVRCLEDPELVARLRDARVPLTVCPLSNVKLKVTPTLTEHPLPALREAGLNVTLNSDDPAYFGGGMLDNHVACHEAFGWTRDDFIAMTHNAVQAAFMDEGRREALLERLRGVASDV</sequence>
<dbReference type="GO" id="GO:0009117">
    <property type="term" value="P:nucleotide metabolic process"/>
    <property type="evidence" value="ECO:0007669"/>
    <property type="project" value="UniProtKB-KW"/>
</dbReference>
<dbReference type="InterPro" id="IPR001365">
    <property type="entry name" value="A_deaminase_dom"/>
</dbReference>
<dbReference type="Pfam" id="PF00962">
    <property type="entry name" value="A_deaminase"/>
    <property type="match status" value="1"/>
</dbReference>
<evidence type="ECO:0000313" key="8">
    <source>
        <dbReference type="Proteomes" id="UP000295380"/>
    </source>
</evidence>
<dbReference type="GO" id="GO:0043103">
    <property type="term" value="P:hypoxanthine salvage"/>
    <property type="evidence" value="ECO:0007669"/>
    <property type="project" value="UniProtKB-UniRule"/>
</dbReference>
<dbReference type="InterPro" id="IPR032466">
    <property type="entry name" value="Metal_Hydrolase"/>
</dbReference>
<feature type="site" description="Important for catalytic activity" evidence="5">
    <location>
        <position position="225"/>
    </location>
</feature>
<evidence type="ECO:0000256" key="4">
    <source>
        <dbReference type="ARBA" id="ARBA00023080"/>
    </source>
</evidence>
<dbReference type="PANTHER" id="PTHR43114:SF6">
    <property type="entry name" value="ADENINE DEAMINASE"/>
    <property type="match status" value="1"/>
</dbReference>
<dbReference type="CDD" id="cd01320">
    <property type="entry name" value="ADA"/>
    <property type="match status" value="1"/>
</dbReference>
<dbReference type="GO" id="GO:0006146">
    <property type="term" value="P:adenine catabolic process"/>
    <property type="evidence" value="ECO:0007669"/>
    <property type="project" value="UniProtKB-UniRule"/>
</dbReference>
<dbReference type="Proteomes" id="UP000295380">
    <property type="component" value="Unassembled WGS sequence"/>
</dbReference>
<comment type="similarity">
    <text evidence="5">Belongs to the metallo-dependent hydrolases superfamily. Adenosine and AMP deaminases family. Adenine deaminase type 2 subfamily.</text>
</comment>
<keyword evidence="2 5" id="KW-0378">Hydrolase</keyword>
<dbReference type="NCBIfam" id="TIGR01430">
    <property type="entry name" value="aden_deam"/>
    <property type="match status" value="1"/>
</dbReference>
<comment type="catalytic activity">
    <reaction evidence="5">
        <text>adenine + H2O + H(+) = hypoxanthine + NH4(+)</text>
        <dbReference type="Rhea" id="RHEA:23688"/>
        <dbReference type="ChEBI" id="CHEBI:15377"/>
        <dbReference type="ChEBI" id="CHEBI:15378"/>
        <dbReference type="ChEBI" id="CHEBI:16708"/>
        <dbReference type="ChEBI" id="CHEBI:17368"/>
        <dbReference type="ChEBI" id="CHEBI:28938"/>
        <dbReference type="EC" id="3.5.4.2"/>
    </reaction>
</comment>
<evidence type="ECO:0000256" key="2">
    <source>
        <dbReference type="ARBA" id="ARBA00022801"/>
    </source>
</evidence>
<proteinExistence type="inferred from homology"/>
<evidence type="ECO:0000259" key="6">
    <source>
        <dbReference type="Pfam" id="PF00962"/>
    </source>
</evidence>
<name>A0A4R7NQL5_9GAMM</name>
<feature type="binding site" evidence="5">
    <location>
        <position position="201"/>
    </location>
    <ligand>
        <name>Zn(2+)</name>
        <dbReference type="ChEBI" id="CHEBI:29105"/>
        <note>catalytic</note>
    </ligand>
</feature>
<keyword evidence="8" id="KW-1185">Reference proteome</keyword>
<feature type="domain" description="Adenosine deaminase" evidence="6">
    <location>
        <begin position="16"/>
        <end position="334"/>
    </location>
</feature>
<dbReference type="InterPro" id="IPR006330">
    <property type="entry name" value="Ado/ade_deaminase"/>
</dbReference>
<dbReference type="InterPro" id="IPR028892">
    <property type="entry name" value="ADE"/>
</dbReference>
<keyword evidence="3 5" id="KW-0862">Zinc</keyword>
<evidence type="ECO:0000313" key="7">
    <source>
        <dbReference type="EMBL" id="TDU22791.1"/>
    </source>
</evidence>
<dbReference type="SUPFAM" id="SSF51556">
    <property type="entry name" value="Metallo-dependent hydrolases"/>
    <property type="match status" value="1"/>
</dbReference>
<keyword evidence="4 5" id="KW-0546">Nucleotide metabolism</keyword>